<organism evidence="9 10">
    <name type="scientific">Kazachstania africana (strain ATCC 22294 / BCRC 22015 / CBS 2517 / CECT 1963 / NBRC 1671 / NRRL Y-8276)</name>
    <name type="common">Yeast</name>
    <name type="synonym">Kluyveromyces africanus</name>
    <dbReference type="NCBI Taxonomy" id="1071382"/>
    <lineage>
        <taxon>Eukaryota</taxon>
        <taxon>Fungi</taxon>
        <taxon>Dikarya</taxon>
        <taxon>Ascomycota</taxon>
        <taxon>Saccharomycotina</taxon>
        <taxon>Saccharomycetes</taxon>
        <taxon>Saccharomycetales</taxon>
        <taxon>Saccharomycetaceae</taxon>
        <taxon>Kazachstania</taxon>
    </lineage>
</organism>
<evidence type="ECO:0000256" key="2">
    <source>
        <dbReference type="ARBA" id="ARBA00006283"/>
    </source>
</evidence>
<feature type="domain" description="Histone deacetylase complex subunit SAP30 Sin3 binding" evidence="8">
    <location>
        <begin position="122"/>
        <end position="153"/>
    </location>
</feature>
<accession>H2AQM0</accession>
<dbReference type="PANTHER" id="PTHR13286">
    <property type="entry name" value="SAP30"/>
    <property type="match status" value="1"/>
</dbReference>
<dbReference type="STRING" id="1071382.H2AQM0"/>
<dbReference type="GO" id="GO:0034605">
    <property type="term" value="P:cellular response to heat"/>
    <property type="evidence" value="ECO:0007669"/>
    <property type="project" value="EnsemblFungi"/>
</dbReference>
<name>H2AQM0_KAZAF</name>
<dbReference type="GO" id="GO:0033698">
    <property type="term" value="C:Rpd3L complex"/>
    <property type="evidence" value="ECO:0007669"/>
    <property type="project" value="EnsemblFungi"/>
</dbReference>
<evidence type="ECO:0000313" key="9">
    <source>
        <dbReference type="EMBL" id="CCF56670.1"/>
    </source>
</evidence>
<dbReference type="RefSeq" id="XP_003955805.1">
    <property type="nucleotide sequence ID" value="XM_003955756.1"/>
</dbReference>
<feature type="region of interest" description="Disordered" evidence="7">
    <location>
        <begin position="1"/>
        <end position="37"/>
    </location>
</feature>
<keyword evidence="5" id="KW-0804">Transcription</keyword>
<keyword evidence="3" id="KW-0678">Repressor</keyword>
<dbReference type="InterPro" id="IPR024145">
    <property type="entry name" value="His_deAcase_SAP30/SAP30L"/>
</dbReference>
<evidence type="ECO:0000256" key="1">
    <source>
        <dbReference type="ARBA" id="ARBA00004123"/>
    </source>
</evidence>
<keyword evidence="6" id="KW-0539">Nucleus</keyword>
<sequence>MARGSNSESESNRSTAGTATKDHNPSSTSQNKQRLTSSQQQYLNNLTATHVTNNHPTENRNVYHPLDFQHDSDEFLRNYKDHYNLSLPDNMTVSGYLLGSQLGSKTYSFKRNKVGKPDARILKSQLAEEIKDHFNNMQLKEVDIIPQFIYKIKNKDKKFKMEFNTGS</sequence>
<protein>
    <recommendedName>
        <fullName evidence="8">Histone deacetylase complex subunit SAP30 Sin3 binding domain-containing protein</fullName>
    </recommendedName>
</protein>
<evidence type="ECO:0000256" key="4">
    <source>
        <dbReference type="ARBA" id="ARBA00023015"/>
    </source>
</evidence>
<dbReference type="AlphaFoldDB" id="H2AQM0"/>
<dbReference type="GO" id="GO:0061188">
    <property type="term" value="P:negative regulation of rDNA heterochromatin formation"/>
    <property type="evidence" value="ECO:0007669"/>
    <property type="project" value="EnsemblFungi"/>
</dbReference>
<evidence type="ECO:0000256" key="5">
    <source>
        <dbReference type="ARBA" id="ARBA00023163"/>
    </source>
</evidence>
<dbReference type="PANTHER" id="PTHR13286:SF6">
    <property type="entry name" value="HISTONE DEACETYLASE COMPLEX SUBUNIT SAP30L-RELATED"/>
    <property type="match status" value="1"/>
</dbReference>
<evidence type="ECO:0000313" key="10">
    <source>
        <dbReference type="Proteomes" id="UP000005220"/>
    </source>
</evidence>
<comment type="subcellular location">
    <subcellularLocation>
        <location evidence="1">Nucleus</location>
    </subcellularLocation>
</comment>
<proteinExistence type="inferred from homology"/>
<dbReference type="Pfam" id="PF13867">
    <property type="entry name" value="SAP30_Sin3_bdg"/>
    <property type="match status" value="1"/>
</dbReference>
<gene>
    <name evidence="9" type="primary">KAFR0B03740</name>
    <name evidence="9" type="ORF">KAFR_0B03740</name>
</gene>
<dbReference type="GeneID" id="13883130"/>
<dbReference type="InterPro" id="IPR038291">
    <property type="entry name" value="SAP30_C_sf"/>
</dbReference>
<keyword evidence="10" id="KW-1185">Reference proteome</keyword>
<dbReference type="FunCoup" id="H2AQM0">
    <property type="interactions" value="156"/>
</dbReference>
<dbReference type="GO" id="GO:2000219">
    <property type="term" value="P:positive regulation of invasive growth in response to glucose limitation"/>
    <property type="evidence" value="ECO:0007669"/>
    <property type="project" value="EnsemblFungi"/>
</dbReference>
<dbReference type="GO" id="GO:0003714">
    <property type="term" value="F:transcription corepressor activity"/>
    <property type="evidence" value="ECO:0007669"/>
    <property type="project" value="EnsemblFungi"/>
</dbReference>
<keyword evidence="4" id="KW-0805">Transcription regulation</keyword>
<feature type="compositionally biased region" description="Polar residues" evidence="7">
    <location>
        <begin position="25"/>
        <end position="37"/>
    </location>
</feature>
<dbReference type="GO" id="GO:0016479">
    <property type="term" value="P:negative regulation of transcription by RNA polymerase I"/>
    <property type="evidence" value="ECO:0007669"/>
    <property type="project" value="EnsemblFungi"/>
</dbReference>
<dbReference type="eggNOG" id="ENOG502RZ9X">
    <property type="taxonomic scope" value="Eukaryota"/>
</dbReference>
<evidence type="ECO:0000259" key="8">
    <source>
        <dbReference type="Pfam" id="PF13867"/>
    </source>
</evidence>
<dbReference type="EMBL" id="HE650822">
    <property type="protein sequence ID" value="CCF56670.1"/>
    <property type="molecule type" value="Genomic_DNA"/>
</dbReference>
<evidence type="ECO:0000256" key="6">
    <source>
        <dbReference type="ARBA" id="ARBA00023242"/>
    </source>
</evidence>
<reference evidence="9 10" key="1">
    <citation type="journal article" date="2011" name="Proc. Natl. Acad. Sci. U.S.A.">
        <title>Evolutionary erosion of yeast sex chromosomes by mating-type switching accidents.</title>
        <authorList>
            <person name="Gordon J.L."/>
            <person name="Armisen D."/>
            <person name="Proux-Wera E."/>
            <person name="Oheigeartaigh S.S."/>
            <person name="Byrne K.P."/>
            <person name="Wolfe K.H."/>
        </authorList>
    </citation>
    <scope>NUCLEOTIDE SEQUENCE [LARGE SCALE GENOMIC DNA]</scope>
    <source>
        <strain evidence="10">ATCC 22294 / BCRC 22015 / CBS 2517 / CECT 1963 / NBRC 1671 / NRRL Y-8276</strain>
    </source>
</reference>
<dbReference type="GO" id="GO:0061186">
    <property type="term" value="P:negative regulation of silent mating-type cassette heterochromatin formation"/>
    <property type="evidence" value="ECO:0007669"/>
    <property type="project" value="EnsemblFungi"/>
</dbReference>
<dbReference type="HOGENOM" id="CLU_106811_0_0_1"/>
<dbReference type="InParanoid" id="H2AQM0"/>
<evidence type="ECO:0000256" key="7">
    <source>
        <dbReference type="SAM" id="MobiDB-lite"/>
    </source>
</evidence>
<feature type="compositionally biased region" description="Low complexity" evidence="7">
    <location>
        <begin position="1"/>
        <end position="14"/>
    </location>
</feature>
<dbReference type="GO" id="GO:0045944">
    <property type="term" value="P:positive regulation of transcription by RNA polymerase II"/>
    <property type="evidence" value="ECO:0007669"/>
    <property type="project" value="EnsemblFungi"/>
</dbReference>
<dbReference type="OrthoDB" id="510958at2759"/>
<dbReference type="Proteomes" id="UP000005220">
    <property type="component" value="Chromosome 2"/>
</dbReference>
<dbReference type="InterPro" id="IPR025718">
    <property type="entry name" value="SAP30_Sin3-bd"/>
</dbReference>
<comment type="similarity">
    <text evidence="2">Belongs to the SAP30 family.</text>
</comment>
<dbReference type="Gene3D" id="6.10.160.20">
    <property type="match status" value="1"/>
</dbReference>
<evidence type="ECO:0000256" key="3">
    <source>
        <dbReference type="ARBA" id="ARBA00022491"/>
    </source>
</evidence>
<dbReference type="KEGG" id="kaf:KAFR_0B03740"/>